<reference evidence="2 3" key="1">
    <citation type="journal article" date="2019" name="Int. J. Syst. Evol. Microbiol.">
        <title>The Global Catalogue of Microorganisms (GCM) 10K type strain sequencing project: providing services to taxonomists for standard genome sequencing and annotation.</title>
        <authorList>
            <consortium name="The Broad Institute Genomics Platform"/>
            <consortium name="The Broad Institute Genome Sequencing Center for Infectious Disease"/>
            <person name="Wu L."/>
            <person name="Ma J."/>
        </authorList>
    </citation>
    <scope>NUCLEOTIDE SEQUENCE [LARGE SCALE GENOMIC DNA]</scope>
    <source>
        <strain evidence="2 3">JCM 15933</strain>
    </source>
</reference>
<organism evidence="2 3">
    <name type="scientific">Dactylosporangium maewongense</name>
    <dbReference type="NCBI Taxonomy" id="634393"/>
    <lineage>
        <taxon>Bacteria</taxon>
        <taxon>Bacillati</taxon>
        <taxon>Actinomycetota</taxon>
        <taxon>Actinomycetes</taxon>
        <taxon>Micromonosporales</taxon>
        <taxon>Micromonosporaceae</taxon>
        <taxon>Dactylosporangium</taxon>
    </lineage>
</organism>
<dbReference type="RefSeq" id="WP_344507505.1">
    <property type="nucleotide sequence ID" value="NZ_BAAAQD010000017.1"/>
</dbReference>
<dbReference type="EMBL" id="BAAAQD010000017">
    <property type="protein sequence ID" value="GAA1543498.1"/>
    <property type="molecule type" value="Genomic_DNA"/>
</dbReference>
<dbReference type="InterPro" id="IPR036396">
    <property type="entry name" value="Cyt_P450_sf"/>
</dbReference>
<dbReference type="InterPro" id="IPR050121">
    <property type="entry name" value="Cytochrome_P450_monoxygenase"/>
</dbReference>
<evidence type="ECO:0000313" key="3">
    <source>
        <dbReference type="Proteomes" id="UP001501470"/>
    </source>
</evidence>
<comment type="caution">
    <text evidence="2">The sequence shown here is derived from an EMBL/GenBank/DDBJ whole genome shotgun (WGS) entry which is preliminary data.</text>
</comment>
<dbReference type="InterPro" id="IPR001128">
    <property type="entry name" value="Cyt_P450"/>
</dbReference>
<proteinExistence type="inferred from homology"/>
<gene>
    <name evidence="2" type="ORF">GCM10009827_073970</name>
</gene>
<dbReference type="Proteomes" id="UP001501470">
    <property type="component" value="Unassembled WGS sequence"/>
</dbReference>
<dbReference type="Gene3D" id="1.10.630.10">
    <property type="entry name" value="Cytochrome P450"/>
    <property type="match status" value="1"/>
</dbReference>
<sequence length="437" mass="48492">MTASTATPARTAPSAPPATASALDTAKVALAVVAPTLLQGVIRRRPRMVRFARRLDADKRAGRLLQRLRRQYGGSPLMLKVPGRSFAVVLSATDVERILRETPDPFTPATTEKRAAMRHFQPHGVLISTGEERTHRRMYNERVLDTQETEHRQADAIVAAIRDEVRRGDPAGDALDWRRFSTMFARIARRVTLGEAARDDERLTRELDRLRDAANWAYLRPRQEGLRQRFQRRVDAYVARAEPGSLAGMMAGTPSTTDVDPAGQVPHWLFAFDAAAATAFRTLALLGSDPSRAETAATDLRFLGACVQDTLRLWPTTLAILRESTRETDWDGATLPAHTSLIVMSSFFHRDEGMHYADRFAPEVWLSGAARRSPQIFPFSAGPAGCAGRNLVLLVTTTLLAELLRTHRYTAVQPLGPPLPGTLDHTRIQLRRYPIAA</sequence>
<dbReference type="PANTHER" id="PTHR24305:SF166">
    <property type="entry name" value="CYTOCHROME P450 12A4, MITOCHONDRIAL-RELATED"/>
    <property type="match status" value="1"/>
</dbReference>
<evidence type="ECO:0000313" key="2">
    <source>
        <dbReference type="EMBL" id="GAA1543498.1"/>
    </source>
</evidence>
<dbReference type="SUPFAM" id="SSF48264">
    <property type="entry name" value="Cytochrome P450"/>
    <property type="match status" value="1"/>
</dbReference>
<protein>
    <submittedName>
        <fullName evidence="2">Cytochrome P450</fullName>
    </submittedName>
</protein>
<comment type="similarity">
    <text evidence="1">Belongs to the cytochrome P450 family.</text>
</comment>
<accession>A0ABN2BPW2</accession>
<name>A0ABN2BPW2_9ACTN</name>
<keyword evidence="3" id="KW-1185">Reference proteome</keyword>
<dbReference type="PANTHER" id="PTHR24305">
    <property type="entry name" value="CYTOCHROME P450"/>
    <property type="match status" value="1"/>
</dbReference>
<evidence type="ECO:0000256" key="1">
    <source>
        <dbReference type="ARBA" id="ARBA00010617"/>
    </source>
</evidence>
<dbReference type="Pfam" id="PF00067">
    <property type="entry name" value="p450"/>
    <property type="match status" value="1"/>
</dbReference>